<dbReference type="EMBL" id="CP040846">
    <property type="protein sequence ID" value="QDA30483.1"/>
    <property type="molecule type" value="Genomic_DNA"/>
</dbReference>
<dbReference type="GO" id="GO:0005886">
    <property type="term" value="C:plasma membrane"/>
    <property type="evidence" value="ECO:0007669"/>
    <property type="project" value="UniProtKB-SubCell"/>
</dbReference>
<keyword evidence="4 6" id="KW-1133">Transmembrane helix</keyword>
<accession>A0A4Y5SI98</accession>
<evidence type="ECO:0000256" key="1">
    <source>
        <dbReference type="ARBA" id="ARBA00004651"/>
    </source>
</evidence>
<feature type="transmembrane region" description="Helical" evidence="6">
    <location>
        <begin position="305"/>
        <end position="323"/>
    </location>
</feature>
<keyword evidence="2" id="KW-1003">Cell membrane</keyword>
<comment type="subcellular location">
    <subcellularLocation>
        <location evidence="1">Cell membrane</location>
        <topology evidence="1">Multi-pass membrane protein</topology>
    </subcellularLocation>
</comment>
<dbReference type="InterPro" id="IPR050833">
    <property type="entry name" value="Poly_Biosynth_Transport"/>
</dbReference>
<evidence type="ECO:0000313" key="7">
    <source>
        <dbReference type="EMBL" id="QDA30483.1"/>
    </source>
</evidence>
<proteinExistence type="predicted"/>
<feature type="transmembrane region" description="Helical" evidence="6">
    <location>
        <begin position="273"/>
        <end position="293"/>
    </location>
</feature>
<feature type="transmembrane region" description="Helical" evidence="6">
    <location>
        <begin position="343"/>
        <end position="365"/>
    </location>
</feature>
<feature type="transmembrane region" description="Helical" evidence="6">
    <location>
        <begin position="166"/>
        <end position="188"/>
    </location>
</feature>
<keyword evidence="3 6" id="KW-0812">Transmembrane</keyword>
<sequence length="511" mass="56107">MDETGKALQKVARGMGIVLAGTVISMLLTFLSRAIIARHFDRYQYGSFTLTLTVLSIAVTISLLGLQSGLPREISRNLKGKREEVPALITTGLLMAVTASLIMTAVTLYMAPHIAPLLNDRYLGETLRLAAPALPFMVMTALLVAVSRGYGRVRENLYYRNVLPPLLFLIILVTGLLTGAGFTFVFLAYVLSQVLSSALLVRESLSLGFLPRRPILDWRIARELFLFSLPLMLTGILDYVMGWTDSLMLGYYFDPDTVGLYNGAAPIARLLPLFLNSMGFLYMPIATAFFTNGDIDGLRKLYRTTTRWVFILTFPVFLFVFAFPESAINLFFGSKYTDAATALRILSAGFMFHVMMGLNGMSLIAVGEPRANMTGNIFASAANVALNVLLILVYGIEGAAVATSVSYVTANLYRTWWLHRKTGIHPFGRNYIKVLAPGLGLTVAMTAMGVRDNLLTAIPVTVAGYLVYLATILGLRTVEVEDIELLDAIESKTGVKLGPVKRLLSRFLSDE</sequence>
<reference evidence="7 8" key="1">
    <citation type="submission" date="2019-06" db="EMBL/GenBank/DDBJ databases">
        <title>Thermococcus indicus sp. nov., a Fe(III)-reducing hyperthermophilic archaeon isolated from the Onnuri vent field of the Central Indian Ocean ridge.</title>
        <authorList>
            <person name="Lim J.K."/>
            <person name="Kim Y.J."/>
            <person name="Kwon K.K."/>
        </authorList>
    </citation>
    <scope>NUCLEOTIDE SEQUENCE [LARGE SCALE GENOMIC DNA]</scope>
    <source>
        <strain evidence="7 8">IOH1</strain>
    </source>
</reference>
<feature type="transmembrane region" description="Helical" evidence="6">
    <location>
        <begin position="87"/>
        <end position="109"/>
    </location>
</feature>
<dbReference type="Pfam" id="PF13440">
    <property type="entry name" value="Polysacc_synt_3"/>
    <property type="match status" value="1"/>
</dbReference>
<evidence type="ECO:0000256" key="4">
    <source>
        <dbReference type="ARBA" id="ARBA00022989"/>
    </source>
</evidence>
<dbReference type="OrthoDB" id="19148at2157"/>
<feature type="transmembrane region" description="Helical" evidence="6">
    <location>
        <begin position="454"/>
        <end position="475"/>
    </location>
</feature>
<evidence type="ECO:0000256" key="5">
    <source>
        <dbReference type="ARBA" id="ARBA00023136"/>
    </source>
</evidence>
<name>A0A4Y5SI98_9EURY</name>
<keyword evidence="5 6" id="KW-0472">Membrane</keyword>
<evidence type="ECO:0000256" key="3">
    <source>
        <dbReference type="ARBA" id="ARBA00022692"/>
    </source>
</evidence>
<feature type="transmembrane region" description="Helical" evidence="6">
    <location>
        <begin position="224"/>
        <end position="253"/>
    </location>
</feature>
<protein>
    <submittedName>
        <fullName evidence="7">Flippase</fullName>
    </submittedName>
</protein>
<gene>
    <name evidence="7" type="ORF">FH039_01060</name>
</gene>
<dbReference type="CDD" id="cd13128">
    <property type="entry name" value="MATE_Wzx_like"/>
    <property type="match status" value="1"/>
</dbReference>
<keyword evidence="8" id="KW-1185">Reference proteome</keyword>
<dbReference type="Proteomes" id="UP000306007">
    <property type="component" value="Chromosome"/>
</dbReference>
<evidence type="ECO:0000313" key="8">
    <source>
        <dbReference type="Proteomes" id="UP000306007"/>
    </source>
</evidence>
<feature type="transmembrane region" description="Helical" evidence="6">
    <location>
        <begin position="129"/>
        <end position="146"/>
    </location>
</feature>
<dbReference type="KEGG" id="tic:FH039_01060"/>
<dbReference type="PANTHER" id="PTHR30250">
    <property type="entry name" value="PST FAMILY PREDICTED COLANIC ACID TRANSPORTER"/>
    <property type="match status" value="1"/>
</dbReference>
<evidence type="ECO:0000256" key="6">
    <source>
        <dbReference type="SAM" id="Phobius"/>
    </source>
</evidence>
<feature type="transmembrane region" description="Helical" evidence="6">
    <location>
        <begin position="12"/>
        <end position="36"/>
    </location>
</feature>
<organism evidence="7 8">
    <name type="scientific">Thermococcus indicus</name>
    <dbReference type="NCBI Taxonomy" id="2586643"/>
    <lineage>
        <taxon>Archaea</taxon>
        <taxon>Methanobacteriati</taxon>
        <taxon>Methanobacteriota</taxon>
        <taxon>Thermococci</taxon>
        <taxon>Thermococcales</taxon>
        <taxon>Thermococcaceae</taxon>
        <taxon>Thermococcus</taxon>
    </lineage>
</organism>
<dbReference type="AlphaFoldDB" id="A0A4Y5SI98"/>
<evidence type="ECO:0000256" key="2">
    <source>
        <dbReference type="ARBA" id="ARBA00022475"/>
    </source>
</evidence>
<feature type="transmembrane region" description="Helical" evidence="6">
    <location>
        <begin position="48"/>
        <end position="66"/>
    </location>
</feature>
<dbReference type="PANTHER" id="PTHR30250:SF27">
    <property type="entry name" value="POLYSACCHARIDE BIOSYNTHESIS PROTEIN"/>
    <property type="match status" value="1"/>
</dbReference>